<protein>
    <recommendedName>
        <fullName evidence="3">Leucine-binding protein domain-containing protein</fullName>
    </recommendedName>
</protein>
<evidence type="ECO:0000313" key="2">
    <source>
        <dbReference type="EMBL" id="SVA59200.1"/>
    </source>
</evidence>
<dbReference type="SUPFAM" id="SSF53822">
    <property type="entry name" value="Periplasmic binding protein-like I"/>
    <property type="match status" value="1"/>
</dbReference>
<evidence type="ECO:0008006" key="3">
    <source>
        <dbReference type="Google" id="ProtNLM"/>
    </source>
</evidence>
<proteinExistence type="predicted"/>
<accession>A0A381X3H1</accession>
<dbReference type="EMBL" id="UINC01013752">
    <property type="protein sequence ID" value="SVA59200.1"/>
    <property type="molecule type" value="Genomic_DNA"/>
</dbReference>
<dbReference type="AlphaFoldDB" id="A0A381X3H1"/>
<evidence type="ECO:0000256" key="1">
    <source>
        <dbReference type="SAM" id="Coils"/>
    </source>
</evidence>
<reference evidence="2" key="1">
    <citation type="submission" date="2018-05" db="EMBL/GenBank/DDBJ databases">
        <authorList>
            <person name="Lanie J.A."/>
            <person name="Ng W.-L."/>
            <person name="Kazmierczak K.M."/>
            <person name="Andrzejewski T.M."/>
            <person name="Davidsen T.M."/>
            <person name="Wayne K.J."/>
            <person name="Tettelin H."/>
            <person name="Glass J.I."/>
            <person name="Rusch D."/>
            <person name="Podicherti R."/>
            <person name="Tsui H.-C.T."/>
            <person name="Winkler M.E."/>
        </authorList>
    </citation>
    <scope>NUCLEOTIDE SEQUENCE</scope>
</reference>
<name>A0A381X3H1_9ZZZZ</name>
<feature type="coiled-coil region" evidence="1">
    <location>
        <begin position="279"/>
        <end position="316"/>
    </location>
</feature>
<gene>
    <name evidence="2" type="ORF">METZ01_LOCUS112054</name>
</gene>
<sequence>MSNLFNSLSECLGFSQTMKLTAFKTFFALRLISSRLPMGVDTIYNPFVRFSIILIFIFIVSCAPVNNQSSQHVLVTSYPKKTSDIPVIDTKKRGVIDTKNKGVIDTINKDMLEKKHIDAFANNLFNTEIEIILPQYKNSNVTRHLINSLELSIYKKKIKKISLNINSYLDVKELENLLFKKAEPGKIFIGTLTSESSKMVKNFCYKGILFFSFSSDKSIADECVYLINFFPEDDLIALFNHFPDGSRIALLFPENAYGYNISSIIDSVATESNSLIVNRASYKEDLTNAREAIKELSKYELRKYELERQKKILENKDDIVSKKALKKIVKFETIGNVDFTHLILPDYGIRLLEIAPLLPFYDVDPNKVKFVGTGVWDDKVFFDDPSLQGAIFPGIEESNRLTFLNDYEKIYQEKPIRTATIPYDLLGIVSYIINQEMTIKKAYDFLDNSQIKFDGIDGKFSFIENVIFRELDILKISKGRALKLN</sequence>
<keyword evidence="1" id="KW-0175">Coiled coil</keyword>
<organism evidence="2">
    <name type="scientific">marine metagenome</name>
    <dbReference type="NCBI Taxonomy" id="408172"/>
    <lineage>
        <taxon>unclassified sequences</taxon>
        <taxon>metagenomes</taxon>
        <taxon>ecological metagenomes</taxon>
    </lineage>
</organism>
<dbReference type="InterPro" id="IPR028082">
    <property type="entry name" value="Peripla_BP_I"/>
</dbReference>